<keyword evidence="1" id="KW-0812">Transmembrane</keyword>
<keyword evidence="1" id="KW-1133">Transmembrane helix</keyword>
<dbReference type="AlphaFoldDB" id="A0A8S1HHA5"/>
<keyword evidence="1" id="KW-0472">Membrane</keyword>
<protein>
    <recommendedName>
        <fullName evidence="4">G protein-coupled receptor</fullName>
    </recommendedName>
</protein>
<feature type="transmembrane region" description="Helical" evidence="1">
    <location>
        <begin position="101"/>
        <end position="125"/>
    </location>
</feature>
<evidence type="ECO:0000313" key="3">
    <source>
        <dbReference type="Proteomes" id="UP000835052"/>
    </source>
</evidence>
<evidence type="ECO:0000256" key="1">
    <source>
        <dbReference type="SAM" id="Phobius"/>
    </source>
</evidence>
<feature type="transmembrane region" description="Helical" evidence="1">
    <location>
        <begin position="146"/>
        <end position="174"/>
    </location>
</feature>
<keyword evidence="3" id="KW-1185">Reference proteome</keyword>
<feature type="transmembrane region" description="Helical" evidence="1">
    <location>
        <begin position="186"/>
        <end position="206"/>
    </location>
</feature>
<sequence>MAVELSTCQEPRTHTLRVPPLTPPPSPFKALVVQAAIPLVVSFSPCFIVWYTPLFEIQAPEYTNTFGYPMLSAFPCCDPLAIMFLIADYRHASPIEWRRKISYLVLISDSIVGFSVIAVCIYLATKIISTLKTSSMSFFTQKIHAQLLRALIVQTAIPIFFSFLPCIVVCYAPVFDIRASEYADTFGYPMLSAFPCCDPLAIIFLIPDYRHALSQSAEATLECTRGPCPSPIIPAVPVPAKLRDLLVEERGDGP</sequence>
<dbReference type="InterPro" id="IPR019423">
    <property type="entry name" value="7TM_GPCR_serpentine_rcpt_Srj"/>
</dbReference>
<reference evidence="2" key="1">
    <citation type="submission" date="2020-10" db="EMBL/GenBank/DDBJ databases">
        <authorList>
            <person name="Kikuchi T."/>
        </authorList>
    </citation>
    <scope>NUCLEOTIDE SEQUENCE</scope>
    <source>
        <strain evidence="2">NKZ352</strain>
    </source>
</reference>
<dbReference type="SUPFAM" id="SSF81321">
    <property type="entry name" value="Family A G protein-coupled receptor-like"/>
    <property type="match status" value="1"/>
</dbReference>
<feature type="transmembrane region" description="Helical" evidence="1">
    <location>
        <begin position="66"/>
        <end position="89"/>
    </location>
</feature>
<gene>
    <name evidence="2" type="ORF">CAUJ_LOCUS9697</name>
</gene>
<proteinExistence type="predicted"/>
<name>A0A8S1HHA5_9PELO</name>
<dbReference type="PANTHER" id="PTHR45907">
    <property type="entry name" value="SERPENTINE RECEPTOR, CLASS J"/>
    <property type="match status" value="1"/>
</dbReference>
<accession>A0A8S1HHA5</accession>
<dbReference type="OrthoDB" id="5788320at2759"/>
<dbReference type="EMBL" id="CAJGYM010000038">
    <property type="protein sequence ID" value="CAD6193778.1"/>
    <property type="molecule type" value="Genomic_DNA"/>
</dbReference>
<dbReference type="Proteomes" id="UP000835052">
    <property type="component" value="Unassembled WGS sequence"/>
</dbReference>
<evidence type="ECO:0000313" key="2">
    <source>
        <dbReference type="EMBL" id="CAD6193778.1"/>
    </source>
</evidence>
<dbReference type="Pfam" id="PF10319">
    <property type="entry name" value="7TM_GPCR_Srj"/>
    <property type="match status" value="2"/>
</dbReference>
<comment type="caution">
    <text evidence="2">The sequence shown here is derived from an EMBL/GenBank/DDBJ whole genome shotgun (WGS) entry which is preliminary data.</text>
</comment>
<organism evidence="2 3">
    <name type="scientific">Caenorhabditis auriculariae</name>
    <dbReference type="NCBI Taxonomy" id="2777116"/>
    <lineage>
        <taxon>Eukaryota</taxon>
        <taxon>Metazoa</taxon>
        <taxon>Ecdysozoa</taxon>
        <taxon>Nematoda</taxon>
        <taxon>Chromadorea</taxon>
        <taxon>Rhabditida</taxon>
        <taxon>Rhabditina</taxon>
        <taxon>Rhabditomorpha</taxon>
        <taxon>Rhabditoidea</taxon>
        <taxon>Rhabditidae</taxon>
        <taxon>Peloderinae</taxon>
        <taxon>Caenorhabditis</taxon>
    </lineage>
</organism>
<evidence type="ECO:0008006" key="4">
    <source>
        <dbReference type="Google" id="ProtNLM"/>
    </source>
</evidence>
<feature type="transmembrane region" description="Helical" evidence="1">
    <location>
        <begin position="31"/>
        <end position="54"/>
    </location>
</feature>